<dbReference type="Proteomes" id="UP001153269">
    <property type="component" value="Unassembled WGS sequence"/>
</dbReference>
<keyword evidence="3" id="KW-1185">Reference proteome</keyword>
<reference evidence="2" key="1">
    <citation type="submission" date="2020-03" db="EMBL/GenBank/DDBJ databases">
        <authorList>
            <person name="Weist P."/>
        </authorList>
    </citation>
    <scope>NUCLEOTIDE SEQUENCE</scope>
</reference>
<feature type="region of interest" description="Disordered" evidence="1">
    <location>
        <begin position="148"/>
        <end position="189"/>
    </location>
</feature>
<evidence type="ECO:0000313" key="2">
    <source>
        <dbReference type="EMBL" id="CAB1433319.1"/>
    </source>
</evidence>
<accession>A0A9N7UN30</accession>
<sequence length="205" mass="22990">MFIFVATSPQPFDNVRPPVRVTLRFPECPFACDELSFSELSLNAKEQYTSLPSPLSSLPPLPFFLLHNSRRGRELVAAAMSSQQLTPPTRTWLGSAVTEKLPGDLVEPPRLREHFPFLTLAPLPRQLHVHWGFRPTVLRVLVNEKHRQSRLNLSNDTSGAGISRRTTQQCSERISGPRHPASSWQPGHYTTGVDTEHVLTAACHL</sequence>
<feature type="compositionally biased region" description="Polar residues" evidence="1">
    <location>
        <begin position="150"/>
        <end position="172"/>
    </location>
</feature>
<organism evidence="2 3">
    <name type="scientific">Pleuronectes platessa</name>
    <name type="common">European plaice</name>
    <dbReference type="NCBI Taxonomy" id="8262"/>
    <lineage>
        <taxon>Eukaryota</taxon>
        <taxon>Metazoa</taxon>
        <taxon>Chordata</taxon>
        <taxon>Craniata</taxon>
        <taxon>Vertebrata</taxon>
        <taxon>Euteleostomi</taxon>
        <taxon>Actinopterygii</taxon>
        <taxon>Neopterygii</taxon>
        <taxon>Teleostei</taxon>
        <taxon>Neoteleostei</taxon>
        <taxon>Acanthomorphata</taxon>
        <taxon>Carangaria</taxon>
        <taxon>Pleuronectiformes</taxon>
        <taxon>Pleuronectoidei</taxon>
        <taxon>Pleuronectidae</taxon>
        <taxon>Pleuronectes</taxon>
    </lineage>
</organism>
<name>A0A9N7UN30_PLEPL</name>
<evidence type="ECO:0000313" key="3">
    <source>
        <dbReference type="Proteomes" id="UP001153269"/>
    </source>
</evidence>
<comment type="caution">
    <text evidence="2">The sequence shown here is derived from an EMBL/GenBank/DDBJ whole genome shotgun (WGS) entry which is preliminary data.</text>
</comment>
<proteinExistence type="predicted"/>
<protein>
    <submittedName>
        <fullName evidence="2">Uncharacterized protein</fullName>
    </submittedName>
</protein>
<dbReference type="EMBL" id="CADEAL010001556">
    <property type="protein sequence ID" value="CAB1433319.1"/>
    <property type="molecule type" value="Genomic_DNA"/>
</dbReference>
<dbReference type="AlphaFoldDB" id="A0A9N7UN30"/>
<evidence type="ECO:0000256" key="1">
    <source>
        <dbReference type="SAM" id="MobiDB-lite"/>
    </source>
</evidence>
<gene>
    <name evidence="2" type="ORF">PLEPLA_LOCUS21409</name>
</gene>